<evidence type="ECO:0000256" key="5">
    <source>
        <dbReference type="ARBA" id="ARBA00022552"/>
    </source>
</evidence>
<evidence type="ECO:0000256" key="1">
    <source>
        <dbReference type="ARBA" id="ARBA00004496"/>
    </source>
</evidence>
<keyword evidence="10 14" id="KW-0479">Metal-binding</keyword>
<dbReference type="PANTHER" id="PTHR30544">
    <property type="entry name" value="23S RRNA METHYLTRANSFERASE"/>
    <property type="match status" value="1"/>
</dbReference>
<keyword evidence="11 14" id="KW-0408">Iron</keyword>
<evidence type="ECO:0000256" key="7">
    <source>
        <dbReference type="ARBA" id="ARBA00022679"/>
    </source>
</evidence>
<evidence type="ECO:0000259" key="15">
    <source>
        <dbReference type="PROSITE" id="PS51918"/>
    </source>
</evidence>
<evidence type="ECO:0000256" key="6">
    <source>
        <dbReference type="ARBA" id="ARBA00022603"/>
    </source>
</evidence>
<dbReference type="SFLD" id="SFLDG01062">
    <property type="entry name" value="methyltransferase_(Class_A)"/>
    <property type="match status" value="1"/>
</dbReference>
<dbReference type="InterPro" id="IPR027492">
    <property type="entry name" value="RNA_MTrfase_RlmN"/>
</dbReference>
<sequence>MLVCVNLPVIQTESSPNEPPPRDGRAHLLDLSFADFQRWLIEHGQPKFRAKQVFGWIYEKRAREFDAMSDLPKTLREQLAAEFVIYRSDEAAVQTSRDGTDKLLVRLADGGEVECVLLRDGHRRSICVSSQVGCAMGCVFCASGLDGVDRNLTQGEIVEQMLRLQARLEPEERLSHIVMMGMGEPLANLDRVLGALETAKSPDGLGISPRRITISTVGLPPAIDRLANNGVPYNLAVSLHAPNEALRSELVPVNEKIGIDAVLAAADRYFAASGRRLTFEYVLLGGVNDAAEHARELAQLLRHRTVLLNVIPYNPVEGLPYQTPSQRAIAEFRQILESAGVNVMFRQRKGDEIDAACGQLRRNRKPH</sequence>
<evidence type="ECO:0000256" key="3">
    <source>
        <dbReference type="ARBA" id="ARBA00022485"/>
    </source>
</evidence>
<evidence type="ECO:0000256" key="12">
    <source>
        <dbReference type="ARBA" id="ARBA00023014"/>
    </source>
</evidence>
<dbReference type="EMBL" id="CP037423">
    <property type="protein sequence ID" value="QDV44780.1"/>
    <property type="molecule type" value="Genomic_DNA"/>
</dbReference>
<gene>
    <name evidence="14 16" type="primary">rlmN</name>
    <name evidence="16" type="ORF">Enr13x_46500</name>
</gene>
<dbReference type="GO" id="GO:0070475">
    <property type="term" value="P:rRNA base methylation"/>
    <property type="evidence" value="ECO:0007669"/>
    <property type="project" value="UniProtKB-UniRule"/>
</dbReference>
<dbReference type="SUPFAM" id="SSF102114">
    <property type="entry name" value="Radical SAM enzymes"/>
    <property type="match status" value="1"/>
</dbReference>
<evidence type="ECO:0000256" key="13">
    <source>
        <dbReference type="ARBA" id="ARBA00023157"/>
    </source>
</evidence>
<dbReference type="Gene3D" id="3.20.20.70">
    <property type="entry name" value="Aldolase class I"/>
    <property type="match status" value="1"/>
</dbReference>
<dbReference type="GO" id="GO:0019843">
    <property type="term" value="F:rRNA binding"/>
    <property type="evidence" value="ECO:0007669"/>
    <property type="project" value="UniProtKB-UniRule"/>
</dbReference>
<evidence type="ECO:0000313" key="16">
    <source>
        <dbReference type="EMBL" id="QDV44780.1"/>
    </source>
</evidence>
<keyword evidence="9 14" id="KW-0819">tRNA processing</keyword>
<feature type="domain" description="Radical SAM core" evidence="15">
    <location>
        <begin position="120"/>
        <end position="352"/>
    </location>
</feature>
<keyword evidence="4 14" id="KW-0963">Cytoplasm</keyword>
<feature type="active site" description="S-methylcysteine intermediate" evidence="14">
    <location>
        <position position="357"/>
    </location>
</feature>
<dbReference type="PIRSF" id="PIRSF006004">
    <property type="entry name" value="CHP00048"/>
    <property type="match status" value="1"/>
</dbReference>
<evidence type="ECO:0000313" key="17">
    <source>
        <dbReference type="Proteomes" id="UP000319004"/>
    </source>
</evidence>
<dbReference type="InterPro" id="IPR040072">
    <property type="entry name" value="Methyltransferase_A"/>
</dbReference>
<name>A0A518HVA0_9BACT</name>
<organism evidence="16 17">
    <name type="scientific">Stieleria neptunia</name>
    <dbReference type="NCBI Taxonomy" id="2527979"/>
    <lineage>
        <taxon>Bacteria</taxon>
        <taxon>Pseudomonadati</taxon>
        <taxon>Planctomycetota</taxon>
        <taxon>Planctomycetia</taxon>
        <taxon>Pirellulales</taxon>
        <taxon>Pirellulaceae</taxon>
        <taxon>Stieleria</taxon>
    </lineage>
</organism>
<protein>
    <recommendedName>
        <fullName evidence="14">Probable dual-specificity RNA methyltransferase RlmN</fullName>
        <ecNumber evidence="14">2.1.1.192</ecNumber>
    </recommendedName>
    <alternativeName>
        <fullName evidence="14">23S rRNA (adenine(2503)-C(2))-methyltransferase</fullName>
    </alternativeName>
    <alternativeName>
        <fullName evidence="14">23S rRNA m2A2503 methyltransferase</fullName>
    </alternativeName>
    <alternativeName>
        <fullName evidence="14">Ribosomal RNA large subunit methyltransferase N</fullName>
    </alternativeName>
    <alternativeName>
        <fullName evidence="14">tRNA (adenine(37)-C(2))-methyltransferase</fullName>
    </alternativeName>
    <alternativeName>
        <fullName evidence="14">tRNA m2A37 methyltransferase</fullName>
    </alternativeName>
</protein>
<dbReference type="InterPro" id="IPR048641">
    <property type="entry name" value="RlmN_N"/>
</dbReference>
<evidence type="ECO:0000256" key="10">
    <source>
        <dbReference type="ARBA" id="ARBA00022723"/>
    </source>
</evidence>
<dbReference type="InterPro" id="IPR007197">
    <property type="entry name" value="rSAM"/>
</dbReference>
<dbReference type="GO" id="GO:0070040">
    <property type="term" value="F:rRNA (adenine(2503)-C2-)-methyltransferase activity"/>
    <property type="evidence" value="ECO:0007669"/>
    <property type="project" value="UniProtKB-UniRule"/>
</dbReference>
<comment type="catalytic activity">
    <reaction evidence="14">
        <text>adenosine(37) in tRNA + 2 reduced [2Fe-2S]-[ferredoxin] + 2 S-adenosyl-L-methionine = 2-methyladenosine(37) in tRNA + 5'-deoxyadenosine + L-methionine + 2 oxidized [2Fe-2S]-[ferredoxin] + S-adenosyl-L-homocysteine</text>
        <dbReference type="Rhea" id="RHEA:43332"/>
        <dbReference type="Rhea" id="RHEA-COMP:10000"/>
        <dbReference type="Rhea" id="RHEA-COMP:10001"/>
        <dbReference type="Rhea" id="RHEA-COMP:10162"/>
        <dbReference type="Rhea" id="RHEA-COMP:10485"/>
        <dbReference type="ChEBI" id="CHEBI:17319"/>
        <dbReference type="ChEBI" id="CHEBI:33737"/>
        <dbReference type="ChEBI" id="CHEBI:33738"/>
        <dbReference type="ChEBI" id="CHEBI:57844"/>
        <dbReference type="ChEBI" id="CHEBI:57856"/>
        <dbReference type="ChEBI" id="CHEBI:59789"/>
        <dbReference type="ChEBI" id="CHEBI:74411"/>
        <dbReference type="ChEBI" id="CHEBI:74497"/>
        <dbReference type="EC" id="2.1.1.192"/>
    </reaction>
</comment>
<dbReference type="Pfam" id="PF21016">
    <property type="entry name" value="RlmN_N"/>
    <property type="match status" value="1"/>
</dbReference>
<evidence type="ECO:0000256" key="9">
    <source>
        <dbReference type="ARBA" id="ARBA00022694"/>
    </source>
</evidence>
<dbReference type="NCBIfam" id="TIGR00048">
    <property type="entry name" value="rRNA_mod_RlmN"/>
    <property type="match status" value="1"/>
</dbReference>
<proteinExistence type="inferred from homology"/>
<feature type="binding site" evidence="14">
    <location>
        <begin position="183"/>
        <end position="184"/>
    </location>
    <ligand>
        <name>S-adenosyl-L-methionine</name>
        <dbReference type="ChEBI" id="CHEBI:59789"/>
    </ligand>
</feature>
<dbReference type="HAMAP" id="MF_01849">
    <property type="entry name" value="RNA_methyltr_RlmN"/>
    <property type="match status" value="1"/>
</dbReference>
<dbReference type="Proteomes" id="UP000319004">
    <property type="component" value="Chromosome"/>
</dbReference>
<evidence type="ECO:0000256" key="14">
    <source>
        <dbReference type="HAMAP-Rule" id="MF_01849"/>
    </source>
</evidence>
<evidence type="ECO:0000256" key="11">
    <source>
        <dbReference type="ARBA" id="ARBA00023004"/>
    </source>
</evidence>
<dbReference type="AlphaFoldDB" id="A0A518HVA0"/>
<dbReference type="EC" id="2.1.1.192" evidence="14"/>
<keyword evidence="13 14" id="KW-1015">Disulfide bond</keyword>
<dbReference type="InterPro" id="IPR058240">
    <property type="entry name" value="rSAM_sf"/>
</dbReference>
<comment type="catalytic activity">
    <reaction evidence="14">
        <text>adenosine(2503) in 23S rRNA + 2 reduced [2Fe-2S]-[ferredoxin] + 2 S-adenosyl-L-methionine = 2-methyladenosine(2503) in 23S rRNA + 5'-deoxyadenosine + L-methionine + 2 oxidized [2Fe-2S]-[ferredoxin] + S-adenosyl-L-homocysteine</text>
        <dbReference type="Rhea" id="RHEA:42916"/>
        <dbReference type="Rhea" id="RHEA-COMP:10000"/>
        <dbReference type="Rhea" id="RHEA-COMP:10001"/>
        <dbReference type="Rhea" id="RHEA-COMP:10152"/>
        <dbReference type="Rhea" id="RHEA-COMP:10282"/>
        <dbReference type="ChEBI" id="CHEBI:17319"/>
        <dbReference type="ChEBI" id="CHEBI:33737"/>
        <dbReference type="ChEBI" id="CHEBI:33738"/>
        <dbReference type="ChEBI" id="CHEBI:57844"/>
        <dbReference type="ChEBI" id="CHEBI:57856"/>
        <dbReference type="ChEBI" id="CHEBI:59789"/>
        <dbReference type="ChEBI" id="CHEBI:74411"/>
        <dbReference type="ChEBI" id="CHEBI:74497"/>
        <dbReference type="EC" id="2.1.1.192"/>
    </reaction>
</comment>
<feature type="active site" description="Proton acceptor" evidence="14">
    <location>
        <position position="114"/>
    </location>
</feature>
<dbReference type="PROSITE" id="PS51918">
    <property type="entry name" value="RADICAL_SAM"/>
    <property type="match status" value="1"/>
</dbReference>
<comment type="subcellular location">
    <subcellularLocation>
        <location evidence="1 14">Cytoplasm</location>
    </subcellularLocation>
</comment>
<dbReference type="InterPro" id="IPR013785">
    <property type="entry name" value="Aldolase_TIM"/>
</dbReference>
<comment type="miscellaneous">
    <text evidence="14">Reaction proceeds by a ping-pong mechanism involving intermediate methylation of a conserved cysteine residue.</text>
</comment>
<evidence type="ECO:0000256" key="4">
    <source>
        <dbReference type="ARBA" id="ARBA00022490"/>
    </source>
</evidence>
<dbReference type="GO" id="GO:0030488">
    <property type="term" value="P:tRNA methylation"/>
    <property type="evidence" value="ECO:0007669"/>
    <property type="project" value="UniProtKB-UniRule"/>
</dbReference>
<dbReference type="GO" id="GO:0000049">
    <property type="term" value="F:tRNA binding"/>
    <property type="evidence" value="ECO:0007669"/>
    <property type="project" value="UniProtKB-UniRule"/>
</dbReference>
<dbReference type="OrthoDB" id="9793973at2"/>
<comment type="function">
    <text evidence="14">Specifically methylates position 2 of adenine 2503 in 23S rRNA and position 2 of adenine 37 in tRNAs.</text>
</comment>
<keyword evidence="8 14" id="KW-0949">S-adenosyl-L-methionine</keyword>
<feature type="binding site" evidence="14">
    <location>
        <position position="314"/>
    </location>
    <ligand>
        <name>S-adenosyl-L-methionine</name>
        <dbReference type="ChEBI" id="CHEBI:59789"/>
    </ligand>
</feature>
<keyword evidence="6 14" id="KW-0489">Methyltransferase</keyword>
<reference evidence="16 17" key="1">
    <citation type="submission" date="2019-03" db="EMBL/GenBank/DDBJ databases">
        <title>Deep-cultivation of Planctomycetes and their phenomic and genomic characterization uncovers novel biology.</title>
        <authorList>
            <person name="Wiegand S."/>
            <person name="Jogler M."/>
            <person name="Boedeker C."/>
            <person name="Pinto D."/>
            <person name="Vollmers J."/>
            <person name="Rivas-Marin E."/>
            <person name="Kohn T."/>
            <person name="Peeters S.H."/>
            <person name="Heuer A."/>
            <person name="Rast P."/>
            <person name="Oberbeckmann S."/>
            <person name="Bunk B."/>
            <person name="Jeske O."/>
            <person name="Meyerdierks A."/>
            <person name="Storesund J.E."/>
            <person name="Kallscheuer N."/>
            <person name="Luecker S."/>
            <person name="Lage O.M."/>
            <person name="Pohl T."/>
            <person name="Merkel B.J."/>
            <person name="Hornburger P."/>
            <person name="Mueller R.-W."/>
            <person name="Bruemmer F."/>
            <person name="Labrenz M."/>
            <person name="Spormann A.M."/>
            <person name="Op den Camp H."/>
            <person name="Overmann J."/>
            <person name="Amann R."/>
            <person name="Jetten M.S.M."/>
            <person name="Mascher T."/>
            <person name="Medema M.H."/>
            <person name="Devos D.P."/>
            <person name="Kaster A.-K."/>
            <person name="Ovreas L."/>
            <person name="Rohde M."/>
            <person name="Galperin M.Y."/>
            <person name="Jogler C."/>
        </authorList>
    </citation>
    <scope>NUCLEOTIDE SEQUENCE [LARGE SCALE GENOMIC DNA]</scope>
    <source>
        <strain evidence="16 17">Enr13</strain>
    </source>
</reference>
<dbReference type="FunFam" id="3.20.20.70:FF:000014">
    <property type="entry name" value="Probable dual-specificity RNA methyltransferase RlmN"/>
    <property type="match status" value="1"/>
</dbReference>
<feature type="binding site" evidence="14">
    <location>
        <position position="134"/>
    </location>
    <ligand>
        <name>[4Fe-4S] cluster</name>
        <dbReference type="ChEBI" id="CHEBI:49883"/>
        <note>4Fe-4S-S-AdoMet</note>
    </ligand>
</feature>
<dbReference type="KEGG" id="snep:Enr13x_46500"/>
<dbReference type="GO" id="GO:0051539">
    <property type="term" value="F:4 iron, 4 sulfur cluster binding"/>
    <property type="evidence" value="ECO:0007669"/>
    <property type="project" value="UniProtKB-UniRule"/>
</dbReference>
<dbReference type="PANTHER" id="PTHR30544:SF5">
    <property type="entry name" value="RADICAL SAM CORE DOMAIN-CONTAINING PROTEIN"/>
    <property type="match status" value="1"/>
</dbReference>
<dbReference type="SFLD" id="SFLDS00029">
    <property type="entry name" value="Radical_SAM"/>
    <property type="match status" value="1"/>
</dbReference>
<feature type="binding site" evidence="14">
    <location>
        <position position="215"/>
    </location>
    <ligand>
        <name>S-adenosyl-L-methionine</name>
        <dbReference type="ChEBI" id="CHEBI:59789"/>
    </ligand>
</feature>
<dbReference type="SFLD" id="SFLDF00275">
    <property type="entry name" value="adenosine_C2_methyltransferase"/>
    <property type="match status" value="1"/>
</dbReference>
<evidence type="ECO:0000256" key="2">
    <source>
        <dbReference type="ARBA" id="ARBA00007544"/>
    </source>
</evidence>
<dbReference type="GO" id="GO:0005737">
    <property type="term" value="C:cytoplasm"/>
    <property type="evidence" value="ECO:0007669"/>
    <property type="project" value="UniProtKB-SubCell"/>
</dbReference>
<keyword evidence="7 14" id="KW-0808">Transferase</keyword>
<dbReference type="CDD" id="cd01335">
    <property type="entry name" value="Radical_SAM"/>
    <property type="match status" value="1"/>
</dbReference>
<keyword evidence="17" id="KW-1185">Reference proteome</keyword>
<accession>A0A518HVA0</accession>
<feature type="binding site" evidence="14">
    <location>
        <position position="138"/>
    </location>
    <ligand>
        <name>[4Fe-4S] cluster</name>
        <dbReference type="ChEBI" id="CHEBI:49883"/>
        <note>4Fe-4S-S-AdoMet</note>
    </ligand>
</feature>
<feature type="binding site" evidence="14">
    <location>
        <position position="141"/>
    </location>
    <ligand>
        <name>[4Fe-4S] cluster</name>
        <dbReference type="ChEBI" id="CHEBI:49883"/>
        <note>4Fe-4S-S-AdoMet</note>
    </ligand>
</feature>
<dbReference type="InterPro" id="IPR004383">
    <property type="entry name" value="rRNA_lsu_MTrfase_RlmN/Cfr"/>
</dbReference>
<comment type="cofactor">
    <cofactor evidence="14">
        <name>[4Fe-4S] cluster</name>
        <dbReference type="ChEBI" id="CHEBI:49883"/>
    </cofactor>
    <text evidence="14">Binds 1 [4Fe-4S] cluster. The cluster is coordinated with 3 cysteines and an exchangeable S-adenosyl-L-methionine.</text>
</comment>
<dbReference type="Gene3D" id="1.10.150.530">
    <property type="match status" value="1"/>
</dbReference>
<keyword evidence="5 14" id="KW-0698">rRNA processing</keyword>
<dbReference type="Pfam" id="PF04055">
    <property type="entry name" value="Radical_SAM"/>
    <property type="match status" value="1"/>
</dbReference>
<comment type="similarity">
    <text evidence="2 14">Belongs to the radical SAM superfamily. RlmN family.</text>
</comment>
<dbReference type="GO" id="GO:0002935">
    <property type="term" value="F:tRNA (adenine(37)-C2)-methyltransferase activity"/>
    <property type="evidence" value="ECO:0007669"/>
    <property type="project" value="UniProtKB-UniRule"/>
</dbReference>
<keyword evidence="3 14" id="KW-0004">4Fe-4S</keyword>
<evidence type="ECO:0000256" key="8">
    <source>
        <dbReference type="ARBA" id="ARBA00022691"/>
    </source>
</evidence>
<comment type="caution">
    <text evidence="14">Lacks conserved residue(s) required for the propagation of feature annotation.</text>
</comment>
<feature type="binding site" evidence="14">
    <location>
        <begin position="238"/>
        <end position="240"/>
    </location>
    <ligand>
        <name>S-adenosyl-L-methionine</name>
        <dbReference type="ChEBI" id="CHEBI:59789"/>
    </ligand>
</feature>
<dbReference type="GO" id="GO:0046872">
    <property type="term" value="F:metal ion binding"/>
    <property type="evidence" value="ECO:0007669"/>
    <property type="project" value="UniProtKB-KW"/>
</dbReference>
<keyword evidence="12 14" id="KW-0411">Iron-sulfur</keyword>